<evidence type="ECO:0000259" key="2">
    <source>
        <dbReference type="PROSITE" id="PS50061"/>
    </source>
</evidence>
<proteinExistence type="predicted"/>
<protein>
    <recommendedName>
        <fullName evidence="2">ETS domain-containing protein</fullName>
    </recommendedName>
</protein>
<feature type="compositionally biased region" description="Basic residues" evidence="1">
    <location>
        <begin position="422"/>
        <end position="431"/>
    </location>
</feature>
<accession>A0AAW0NSE9</accession>
<dbReference type="SUPFAM" id="SSF46785">
    <property type="entry name" value="Winged helix' DNA-binding domain"/>
    <property type="match status" value="1"/>
</dbReference>
<evidence type="ECO:0000313" key="4">
    <source>
        <dbReference type="Proteomes" id="UP001460270"/>
    </source>
</evidence>
<feature type="region of interest" description="Disordered" evidence="1">
    <location>
        <begin position="122"/>
        <end position="147"/>
    </location>
</feature>
<feature type="compositionally biased region" description="Pro residues" evidence="1">
    <location>
        <begin position="559"/>
        <end position="588"/>
    </location>
</feature>
<dbReference type="GO" id="GO:0003700">
    <property type="term" value="F:DNA-binding transcription factor activity"/>
    <property type="evidence" value="ECO:0007669"/>
    <property type="project" value="InterPro"/>
</dbReference>
<comment type="caution">
    <text evidence="3">The sequence shown here is derived from an EMBL/GenBank/DDBJ whole genome shotgun (WGS) entry which is preliminary data.</text>
</comment>
<keyword evidence="4" id="KW-1185">Reference proteome</keyword>
<reference evidence="4" key="1">
    <citation type="submission" date="2024-04" db="EMBL/GenBank/DDBJ databases">
        <title>Salinicola lusitanus LLJ914,a marine bacterium isolated from the Okinawa Trough.</title>
        <authorList>
            <person name="Li J."/>
        </authorList>
    </citation>
    <scope>NUCLEOTIDE SEQUENCE [LARGE SCALE GENOMIC DNA]</scope>
</reference>
<dbReference type="Proteomes" id="UP001460270">
    <property type="component" value="Unassembled WGS sequence"/>
</dbReference>
<dbReference type="PROSITE" id="PS50061">
    <property type="entry name" value="ETS_DOMAIN_3"/>
    <property type="match status" value="1"/>
</dbReference>
<dbReference type="InterPro" id="IPR036390">
    <property type="entry name" value="WH_DNA-bd_sf"/>
</dbReference>
<sequence length="605" mass="65533">MTKPPPSRLNGLNALMTKPPHDRSSSTCLHLPPHSTSSGNHCIKSLSHDYCVNVLYYYNKRILHKTKGKRFTYKFNFNKLVLVNYPSSTWAQVEESLRALPLEELRSPGMYSAVSRRMARGSVSDCSDGTSTNSELEEAGAEERAGGPERAYRGLLHPRLPHDSLFRVYGAGLARPTPRVHPDQLSPFPVSPLPGPGLLPPLSPALSMTPTPHLPFTPSPSLPSPLMGSHFSFNPEDMNHYLQAHNQSVYNYHLSPRAFLPYPNIIVPQPHRPTPDKPPLLHGPPLGLSHPLGQSLGATDEFKFKLQPPPLGRKHRETGSGPVASSSSSSSSLSGPFSGSSQNMSSSGLSAGPPKIKVERISDVESDEEVEVTDISEEEDDSANHHDDEDDDDSHADIFTPLSRHRFLLHHGNGTSSGGAPGRHHQHHHGNHGNVRSSTTPPPDDEDDEDVFKTPATPPAGAAPFPLLSLKAEPGQGNSAPISPGGTRCIPLKLRFKRRWSEDQKTEADGRDGERDGEAEDKKVRADGEEVMEEEPRGAAEEEQQPTPARGAVILGLTLPPPPPPSAGPAPSSREPPPNCPWKTPPADSPSSTRKQPETPQTASC</sequence>
<dbReference type="GO" id="GO:0043565">
    <property type="term" value="F:sequence-specific DNA binding"/>
    <property type="evidence" value="ECO:0007669"/>
    <property type="project" value="InterPro"/>
</dbReference>
<feature type="compositionally biased region" description="Low complexity" evidence="1">
    <location>
        <begin position="283"/>
        <end position="297"/>
    </location>
</feature>
<dbReference type="AlphaFoldDB" id="A0AAW0NSE9"/>
<evidence type="ECO:0000256" key="1">
    <source>
        <dbReference type="SAM" id="MobiDB-lite"/>
    </source>
</evidence>
<feature type="region of interest" description="Disordered" evidence="1">
    <location>
        <begin position="269"/>
        <end position="605"/>
    </location>
</feature>
<feature type="region of interest" description="Disordered" evidence="1">
    <location>
        <begin position="1"/>
        <end position="32"/>
    </location>
</feature>
<feature type="domain" description="ETS" evidence="2">
    <location>
        <begin position="56"/>
        <end position="76"/>
    </location>
</feature>
<feature type="compositionally biased region" description="Low complexity" evidence="1">
    <location>
        <begin position="319"/>
        <end position="352"/>
    </location>
</feature>
<feature type="compositionally biased region" description="Acidic residues" evidence="1">
    <location>
        <begin position="364"/>
        <end position="381"/>
    </location>
</feature>
<gene>
    <name evidence="3" type="ORF">WMY93_020210</name>
</gene>
<name>A0AAW0NSE9_9GOBI</name>
<feature type="compositionally biased region" description="Polar residues" evidence="1">
    <location>
        <begin position="124"/>
        <end position="134"/>
    </location>
</feature>
<organism evidence="3 4">
    <name type="scientific">Mugilogobius chulae</name>
    <name type="common">yellowstripe goby</name>
    <dbReference type="NCBI Taxonomy" id="88201"/>
    <lineage>
        <taxon>Eukaryota</taxon>
        <taxon>Metazoa</taxon>
        <taxon>Chordata</taxon>
        <taxon>Craniata</taxon>
        <taxon>Vertebrata</taxon>
        <taxon>Euteleostomi</taxon>
        <taxon>Actinopterygii</taxon>
        <taxon>Neopterygii</taxon>
        <taxon>Teleostei</taxon>
        <taxon>Neoteleostei</taxon>
        <taxon>Acanthomorphata</taxon>
        <taxon>Gobiaria</taxon>
        <taxon>Gobiiformes</taxon>
        <taxon>Gobioidei</taxon>
        <taxon>Gobiidae</taxon>
        <taxon>Gobionellinae</taxon>
        <taxon>Mugilogobius</taxon>
    </lineage>
</organism>
<dbReference type="InterPro" id="IPR000418">
    <property type="entry name" value="Ets_dom"/>
</dbReference>
<dbReference type="EMBL" id="JBBPFD010000014">
    <property type="protein sequence ID" value="KAK7899357.1"/>
    <property type="molecule type" value="Genomic_DNA"/>
</dbReference>
<evidence type="ECO:0000313" key="3">
    <source>
        <dbReference type="EMBL" id="KAK7899357.1"/>
    </source>
</evidence>
<feature type="compositionally biased region" description="Polar residues" evidence="1">
    <location>
        <begin position="589"/>
        <end position="605"/>
    </location>
</feature>
<feature type="compositionally biased region" description="Pro residues" evidence="1">
    <location>
        <begin position="270"/>
        <end position="282"/>
    </location>
</feature>
<feature type="compositionally biased region" description="Basic and acidic residues" evidence="1">
    <location>
        <begin position="499"/>
        <end position="540"/>
    </location>
</feature>